<sequence>MGVIGSWMVDGAEFCPRQLALIAVQKIEVLALQGVTKRFYSALKASGHFAHSCYQAGNDGEGTALFSHYLLGEYYLSPPTLKRHPLIRYVALPTGMLAIGSLSLDEVDDLNLSALEQLSGTVVLAVSSVEAELNLATLEYQCMKGSLSEWLLGGEHLEGLSDGYVRYIRSQPFLRESIQNGRDDYHLIPCSRGRPGSLHPFSEHLLVNKHLAVKWCRYKFLDACEVGVYRSLICLHTLPPEIAALLEQRERERIEGVMVG</sequence>
<dbReference type="AlphaFoldDB" id="A0A3M0A4K5"/>
<reference evidence="1 2" key="1">
    <citation type="submission" date="2018-10" db="EMBL/GenBank/DDBJ databases">
        <title>Genomic Encyclopedia of Type Strains, Phase IV (KMG-IV): sequencing the most valuable type-strain genomes for metagenomic binning, comparative biology and taxonomic classification.</title>
        <authorList>
            <person name="Goeker M."/>
        </authorList>
    </citation>
    <scope>NUCLEOTIDE SEQUENCE [LARGE SCALE GENOMIC DNA]</scope>
    <source>
        <strain evidence="1 2">DSM 25080</strain>
    </source>
</reference>
<evidence type="ECO:0000313" key="2">
    <source>
        <dbReference type="Proteomes" id="UP000267187"/>
    </source>
</evidence>
<proteinExistence type="predicted"/>
<dbReference type="EMBL" id="REFJ01000004">
    <property type="protein sequence ID" value="RMA79314.1"/>
    <property type="molecule type" value="Genomic_DNA"/>
</dbReference>
<dbReference type="RefSeq" id="WP_121877074.1">
    <property type="nucleotide sequence ID" value="NZ_REFJ01000004.1"/>
</dbReference>
<evidence type="ECO:0000313" key="1">
    <source>
        <dbReference type="EMBL" id="RMA79314.1"/>
    </source>
</evidence>
<dbReference type="Proteomes" id="UP000267187">
    <property type="component" value="Unassembled WGS sequence"/>
</dbReference>
<gene>
    <name evidence="1" type="ORF">DFR27_1754</name>
</gene>
<keyword evidence="2" id="KW-1185">Reference proteome</keyword>
<organism evidence="1 2">
    <name type="scientific">Umboniibacter marinipuniceus</name>
    <dbReference type="NCBI Taxonomy" id="569599"/>
    <lineage>
        <taxon>Bacteria</taxon>
        <taxon>Pseudomonadati</taxon>
        <taxon>Pseudomonadota</taxon>
        <taxon>Gammaproteobacteria</taxon>
        <taxon>Cellvibrionales</taxon>
        <taxon>Cellvibrionaceae</taxon>
        <taxon>Umboniibacter</taxon>
    </lineage>
</organism>
<name>A0A3M0A4K5_9GAMM</name>
<protein>
    <submittedName>
        <fullName evidence="1">Uncharacterized protein</fullName>
    </submittedName>
</protein>
<comment type="caution">
    <text evidence="1">The sequence shown here is derived from an EMBL/GenBank/DDBJ whole genome shotgun (WGS) entry which is preliminary data.</text>
</comment>
<accession>A0A3M0A4K5</accession>